<feature type="transmembrane region" description="Helical" evidence="2">
    <location>
        <begin position="253"/>
        <end position="276"/>
    </location>
</feature>
<dbReference type="PANTHER" id="PTHR37244">
    <property type="entry name" value="NADP-SPECIFIC GLUTAMATE DEHYDROGENASE"/>
    <property type="match status" value="1"/>
</dbReference>
<accession>A0AAX6E032</accession>
<evidence type="ECO:0000256" key="2">
    <source>
        <dbReference type="SAM" id="Phobius"/>
    </source>
</evidence>
<reference evidence="3" key="2">
    <citation type="submission" date="2023-04" db="EMBL/GenBank/DDBJ databases">
        <authorList>
            <person name="Bruccoleri R.E."/>
            <person name="Oakeley E.J."/>
            <person name="Faust A.-M."/>
            <person name="Dessus-Babus S."/>
            <person name="Altorfer M."/>
            <person name="Burckhardt D."/>
            <person name="Oertli M."/>
            <person name="Naumann U."/>
            <person name="Petersen F."/>
            <person name="Wong J."/>
        </authorList>
    </citation>
    <scope>NUCLEOTIDE SEQUENCE</scope>
    <source>
        <strain evidence="3">GSM-AAB239-AS_SAM_17_03QT</strain>
        <tissue evidence="3">Leaf</tissue>
    </source>
</reference>
<evidence type="ECO:0000313" key="3">
    <source>
        <dbReference type="EMBL" id="KAJ6797340.1"/>
    </source>
</evidence>
<evidence type="ECO:0000313" key="4">
    <source>
        <dbReference type="Proteomes" id="UP001140949"/>
    </source>
</evidence>
<proteinExistence type="predicted"/>
<reference evidence="3" key="1">
    <citation type="journal article" date="2023" name="GigaByte">
        <title>Genome assembly of the bearded iris, Iris pallida Lam.</title>
        <authorList>
            <person name="Bruccoleri R.E."/>
            <person name="Oakeley E.J."/>
            <person name="Faust A.M.E."/>
            <person name="Altorfer M."/>
            <person name="Dessus-Babus S."/>
            <person name="Burckhardt D."/>
            <person name="Oertli M."/>
            <person name="Naumann U."/>
            <person name="Petersen F."/>
            <person name="Wong J."/>
        </authorList>
    </citation>
    <scope>NUCLEOTIDE SEQUENCE</scope>
    <source>
        <strain evidence="3">GSM-AAB239-AS_SAM_17_03QT</strain>
    </source>
</reference>
<keyword evidence="2" id="KW-0472">Membrane</keyword>
<dbReference type="EMBL" id="JANAVB010040820">
    <property type="protein sequence ID" value="KAJ6797340.1"/>
    <property type="molecule type" value="Genomic_DNA"/>
</dbReference>
<protein>
    <submittedName>
        <fullName evidence="3">Uncharacterized protein</fullName>
    </submittedName>
</protein>
<sequence>MPSIMNHHHHQHHYRLLEIRLFYVRISPCSTPTVPSSLSLHISGRSLTLRRDRLDPDSAEVTYVTTDPLRVSSAADFEVSDEASNLILCGSLERVEAGWSNGTMGGSDGKDPGWSMDCYVAASVAASGFVQPKMGIANPSIDVYVAGCFGSIPLILTQTVQMSPRRKAARPGALHAIPEDEEGSSRERRNCEGTSSRGPVPPVRSPSDKNKVPEGENDDGNDSDTNVGPSYYPEGWYVDEDGELSWFNAGVRVGVGIGLGMCVGLGIGVGLLMRSYQATTRTFKRRFF</sequence>
<keyword evidence="2" id="KW-1133">Transmembrane helix</keyword>
<gene>
    <name evidence="3" type="ORF">M6B38_216680</name>
</gene>
<feature type="region of interest" description="Disordered" evidence="1">
    <location>
        <begin position="167"/>
        <end position="232"/>
    </location>
</feature>
<keyword evidence="2" id="KW-0812">Transmembrane</keyword>
<keyword evidence="4" id="KW-1185">Reference proteome</keyword>
<dbReference type="PANTHER" id="PTHR37244:SF1">
    <property type="entry name" value="NADP-SPECIFIC GLUTAMATE DEHYDROGENASE"/>
    <property type="match status" value="1"/>
</dbReference>
<dbReference type="AlphaFoldDB" id="A0AAX6E032"/>
<dbReference type="Proteomes" id="UP001140949">
    <property type="component" value="Unassembled WGS sequence"/>
</dbReference>
<organism evidence="3 4">
    <name type="scientific">Iris pallida</name>
    <name type="common">Sweet iris</name>
    <dbReference type="NCBI Taxonomy" id="29817"/>
    <lineage>
        <taxon>Eukaryota</taxon>
        <taxon>Viridiplantae</taxon>
        <taxon>Streptophyta</taxon>
        <taxon>Embryophyta</taxon>
        <taxon>Tracheophyta</taxon>
        <taxon>Spermatophyta</taxon>
        <taxon>Magnoliopsida</taxon>
        <taxon>Liliopsida</taxon>
        <taxon>Asparagales</taxon>
        <taxon>Iridaceae</taxon>
        <taxon>Iridoideae</taxon>
        <taxon>Irideae</taxon>
        <taxon>Iris</taxon>
    </lineage>
</organism>
<comment type="caution">
    <text evidence="3">The sequence shown here is derived from an EMBL/GenBank/DDBJ whole genome shotgun (WGS) entry which is preliminary data.</text>
</comment>
<name>A0AAX6E032_IRIPA</name>
<evidence type="ECO:0000256" key="1">
    <source>
        <dbReference type="SAM" id="MobiDB-lite"/>
    </source>
</evidence>